<protein>
    <recommendedName>
        <fullName evidence="4 12">Ferric uptake regulation protein</fullName>
    </recommendedName>
</protein>
<evidence type="ECO:0000256" key="3">
    <source>
        <dbReference type="ARBA" id="ARBA00011738"/>
    </source>
</evidence>
<accession>A0ABT0WIU9</accession>
<evidence type="ECO:0000256" key="10">
    <source>
        <dbReference type="ARBA" id="ARBA00023125"/>
    </source>
</evidence>
<evidence type="ECO:0000256" key="2">
    <source>
        <dbReference type="ARBA" id="ARBA00007957"/>
    </source>
</evidence>
<evidence type="ECO:0000313" key="14">
    <source>
        <dbReference type="Proteomes" id="UP001202243"/>
    </source>
</evidence>
<keyword evidence="9 12" id="KW-0805">Transcription regulation</keyword>
<organism evidence="13 14">
    <name type="scientific">Janthinobacterium kumbetense</name>
    <dbReference type="NCBI Taxonomy" id="2950280"/>
    <lineage>
        <taxon>Bacteria</taxon>
        <taxon>Pseudomonadati</taxon>
        <taxon>Pseudomonadota</taxon>
        <taxon>Betaproteobacteria</taxon>
        <taxon>Burkholderiales</taxon>
        <taxon>Oxalobacteraceae</taxon>
        <taxon>Janthinobacterium</taxon>
    </lineage>
</organism>
<comment type="subunit">
    <text evidence="3 12">Homodimer.</text>
</comment>
<proteinExistence type="inferred from homology"/>
<dbReference type="CDD" id="cd07153">
    <property type="entry name" value="Fur_like"/>
    <property type="match status" value="1"/>
</dbReference>
<dbReference type="Gene3D" id="3.30.1490.190">
    <property type="match status" value="1"/>
</dbReference>
<keyword evidence="10 12" id="KW-0238">DNA-binding</keyword>
<dbReference type="SUPFAM" id="SSF46785">
    <property type="entry name" value="Winged helix' DNA-binding domain"/>
    <property type="match status" value="1"/>
</dbReference>
<keyword evidence="14" id="KW-1185">Reference proteome</keyword>
<dbReference type="InterPro" id="IPR036390">
    <property type="entry name" value="WH_DNA-bd_sf"/>
</dbReference>
<dbReference type="PANTHER" id="PTHR33202">
    <property type="entry name" value="ZINC UPTAKE REGULATION PROTEIN"/>
    <property type="match status" value="1"/>
</dbReference>
<evidence type="ECO:0000256" key="11">
    <source>
        <dbReference type="ARBA" id="ARBA00023163"/>
    </source>
</evidence>
<evidence type="ECO:0000313" key="13">
    <source>
        <dbReference type="EMBL" id="MCM2563994.1"/>
    </source>
</evidence>
<reference evidence="13 14" key="1">
    <citation type="submission" date="2022-06" db="EMBL/GenBank/DDBJ databases">
        <title>Janthinobacterium kumbetensis sp. nov., isolated from spring water in Turkey.</title>
        <authorList>
            <person name="Inan Bektas K."/>
            <person name="Belduz A.A."/>
            <person name="Canakci S."/>
            <person name="Nalcaoglu A."/>
            <person name="Ceylan E."/>
            <person name="Kati H."/>
        </authorList>
    </citation>
    <scope>NUCLEOTIDE SEQUENCE [LARGE SCALE GENOMIC DNA]</scope>
    <source>
        <strain evidence="13 14">GK</strain>
    </source>
</reference>
<evidence type="ECO:0000256" key="12">
    <source>
        <dbReference type="RuleBase" id="RU364037"/>
    </source>
</evidence>
<keyword evidence="7 12" id="KW-0479">Metal-binding</keyword>
<dbReference type="Proteomes" id="UP001202243">
    <property type="component" value="Unassembled WGS sequence"/>
</dbReference>
<keyword evidence="5 12" id="KW-0963">Cytoplasm</keyword>
<evidence type="ECO:0000256" key="4">
    <source>
        <dbReference type="ARBA" id="ARBA00020910"/>
    </source>
</evidence>
<dbReference type="Gene3D" id="1.10.10.10">
    <property type="entry name" value="Winged helix-like DNA-binding domain superfamily/Winged helix DNA-binding domain"/>
    <property type="match status" value="1"/>
</dbReference>
<name>A0ABT0WIU9_9BURK</name>
<evidence type="ECO:0000256" key="6">
    <source>
        <dbReference type="ARBA" id="ARBA00022491"/>
    </source>
</evidence>
<evidence type="ECO:0000256" key="8">
    <source>
        <dbReference type="ARBA" id="ARBA00022833"/>
    </source>
</evidence>
<evidence type="ECO:0000256" key="9">
    <source>
        <dbReference type="ARBA" id="ARBA00023015"/>
    </source>
</evidence>
<sequence>MGDMDILRELRESGLKVTIPRLRILQLFQEGTIKHLSADDVYKLLLAEKIDVGLATIYRVLMQFAEAGILFRRHFESGHAVFELNEGQHHDHLVCTGCGKVDEFVDEGIELRQNEIAAERGFVLHEHALSLYGTCAECTAKKVPPRRA</sequence>
<dbReference type="InterPro" id="IPR043135">
    <property type="entry name" value="Fur_C"/>
</dbReference>
<keyword evidence="12" id="KW-0408">Iron</keyword>
<comment type="similarity">
    <text evidence="2 12">Belongs to the Fur family.</text>
</comment>
<dbReference type="EMBL" id="JAMQGR010000001">
    <property type="protein sequence ID" value="MCM2563994.1"/>
    <property type="molecule type" value="Genomic_DNA"/>
</dbReference>
<gene>
    <name evidence="12 13" type="primary">fur</name>
    <name evidence="13" type="ORF">NCG91_00110</name>
</gene>
<keyword evidence="6 12" id="KW-0678">Repressor</keyword>
<evidence type="ECO:0000256" key="1">
    <source>
        <dbReference type="ARBA" id="ARBA00004496"/>
    </source>
</evidence>
<keyword evidence="8 12" id="KW-0862">Zinc</keyword>
<comment type="subcellular location">
    <subcellularLocation>
        <location evidence="1 12">Cytoplasm</location>
    </subcellularLocation>
</comment>
<comment type="caution">
    <text evidence="13">The sequence shown here is derived from an EMBL/GenBank/DDBJ whole genome shotgun (WGS) entry which is preliminary data.</text>
</comment>
<dbReference type="Pfam" id="PF01475">
    <property type="entry name" value="FUR"/>
    <property type="match status" value="1"/>
</dbReference>
<dbReference type="PANTHER" id="PTHR33202:SF2">
    <property type="entry name" value="FERRIC UPTAKE REGULATION PROTEIN"/>
    <property type="match status" value="1"/>
</dbReference>
<keyword evidence="11 12" id="KW-0804">Transcription</keyword>
<dbReference type="NCBIfam" id="NF006999">
    <property type="entry name" value="PRK09462.1"/>
    <property type="match status" value="1"/>
</dbReference>
<evidence type="ECO:0000256" key="5">
    <source>
        <dbReference type="ARBA" id="ARBA00022490"/>
    </source>
</evidence>
<dbReference type="InterPro" id="IPR002481">
    <property type="entry name" value="FUR"/>
</dbReference>
<dbReference type="InterPro" id="IPR036388">
    <property type="entry name" value="WH-like_DNA-bd_sf"/>
</dbReference>
<evidence type="ECO:0000256" key="7">
    <source>
        <dbReference type="ARBA" id="ARBA00022723"/>
    </source>
</evidence>